<feature type="domain" description="Oligopeptide/dipeptide ABC transporter C-terminal" evidence="11">
    <location>
        <begin position="38"/>
        <end position="81"/>
    </location>
</feature>
<keyword evidence="6" id="KW-0547">Nucleotide-binding</keyword>
<evidence type="ECO:0000256" key="1">
    <source>
        <dbReference type="ARBA" id="ARBA00004417"/>
    </source>
</evidence>
<feature type="region of interest" description="Disordered" evidence="10">
    <location>
        <begin position="60"/>
        <end position="105"/>
    </location>
</feature>
<evidence type="ECO:0000259" key="11">
    <source>
        <dbReference type="Pfam" id="PF08352"/>
    </source>
</evidence>
<reference evidence="12 13" key="1">
    <citation type="submission" date="2019-12" db="EMBL/GenBank/DDBJ databases">
        <title>Rhizobium genotypes associated with high levels of biological nitrogen fixation by grain legumes in a temperate-maritime cropping system.</title>
        <authorList>
            <person name="Maluk M."/>
            <person name="Francesc Ferrando Molina F."/>
            <person name="Lopez Del Egido L."/>
            <person name="Lafos M."/>
            <person name="Langarica-Fuentes A."/>
            <person name="Gebre Yohannes G."/>
            <person name="Young M.W."/>
            <person name="Martin P."/>
            <person name="Gantlett R."/>
            <person name="Kenicer G."/>
            <person name="Hawes C."/>
            <person name="Begg G.S."/>
            <person name="Quilliam R.S."/>
            <person name="Squire G.R."/>
            <person name="Poole P.S."/>
            <person name="Young P.W."/>
            <person name="Iannetta P.M."/>
            <person name="James E.K."/>
        </authorList>
    </citation>
    <scope>NUCLEOTIDE SEQUENCE [LARGE SCALE GENOMIC DNA]</scope>
    <source>
        <strain evidence="12 13">JHI985</strain>
    </source>
</reference>
<dbReference type="InterPro" id="IPR027417">
    <property type="entry name" value="P-loop_NTPase"/>
</dbReference>
<gene>
    <name evidence="12" type="ORF">GR217_29380</name>
</gene>
<name>A0AAE4YWX2_9HYPH</name>
<evidence type="ECO:0000256" key="5">
    <source>
        <dbReference type="ARBA" id="ARBA00022737"/>
    </source>
</evidence>
<comment type="caution">
    <text evidence="12">The sequence shown here is derived from an EMBL/GenBank/DDBJ whole genome shotgun (WGS) entry which is preliminary data.</text>
</comment>
<evidence type="ECO:0000256" key="9">
    <source>
        <dbReference type="ARBA" id="ARBA00023136"/>
    </source>
</evidence>
<dbReference type="PANTHER" id="PTHR43776:SF15">
    <property type="entry name" value="GLUTATHIONE IMPORT ATP-BINDING PROTEIN GSIA"/>
    <property type="match status" value="1"/>
</dbReference>
<dbReference type="PANTHER" id="PTHR43776">
    <property type="entry name" value="TRANSPORT ATP-BINDING PROTEIN"/>
    <property type="match status" value="1"/>
</dbReference>
<dbReference type="InterPro" id="IPR013563">
    <property type="entry name" value="Oligopep_ABC_C"/>
</dbReference>
<evidence type="ECO:0000256" key="7">
    <source>
        <dbReference type="ARBA" id="ARBA00022840"/>
    </source>
</evidence>
<dbReference type="Pfam" id="PF08352">
    <property type="entry name" value="oligo_HPY"/>
    <property type="match status" value="1"/>
</dbReference>
<dbReference type="Gene3D" id="3.40.50.300">
    <property type="entry name" value="P-loop containing nucleotide triphosphate hydrolases"/>
    <property type="match status" value="1"/>
</dbReference>
<evidence type="ECO:0000256" key="6">
    <source>
        <dbReference type="ARBA" id="ARBA00022741"/>
    </source>
</evidence>
<evidence type="ECO:0000256" key="10">
    <source>
        <dbReference type="SAM" id="MobiDB-lite"/>
    </source>
</evidence>
<evidence type="ECO:0000256" key="4">
    <source>
        <dbReference type="ARBA" id="ARBA00022519"/>
    </source>
</evidence>
<evidence type="ECO:0000256" key="8">
    <source>
        <dbReference type="ARBA" id="ARBA00022967"/>
    </source>
</evidence>
<protein>
    <recommendedName>
        <fullName evidence="11">Oligopeptide/dipeptide ABC transporter C-terminal domain-containing protein</fullName>
    </recommendedName>
</protein>
<evidence type="ECO:0000256" key="3">
    <source>
        <dbReference type="ARBA" id="ARBA00022475"/>
    </source>
</evidence>
<dbReference type="Proteomes" id="UP000661163">
    <property type="component" value="Unassembled WGS sequence"/>
</dbReference>
<evidence type="ECO:0000313" key="13">
    <source>
        <dbReference type="Proteomes" id="UP000661163"/>
    </source>
</evidence>
<feature type="compositionally biased region" description="Basic and acidic residues" evidence="10">
    <location>
        <begin position="66"/>
        <end position="87"/>
    </location>
</feature>
<evidence type="ECO:0000313" key="12">
    <source>
        <dbReference type="EMBL" id="NEI51768.1"/>
    </source>
</evidence>
<keyword evidence="9" id="KW-0472">Membrane</keyword>
<evidence type="ECO:0000256" key="2">
    <source>
        <dbReference type="ARBA" id="ARBA00022448"/>
    </source>
</evidence>
<keyword evidence="2" id="KW-0813">Transport</keyword>
<dbReference type="SUPFAM" id="SSF52540">
    <property type="entry name" value="P-loop containing nucleoside triphosphate hydrolases"/>
    <property type="match status" value="1"/>
</dbReference>
<organism evidence="12 13">
    <name type="scientific">Rhizobium ruizarguesonis</name>
    <dbReference type="NCBI Taxonomy" id="2081791"/>
    <lineage>
        <taxon>Bacteria</taxon>
        <taxon>Pseudomonadati</taxon>
        <taxon>Pseudomonadota</taxon>
        <taxon>Alphaproteobacteria</taxon>
        <taxon>Hyphomicrobiales</taxon>
        <taxon>Rhizobiaceae</taxon>
        <taxon>Rhizobium/Agrobacterium group</taxon>
        <taxon>Rhizobium</taxon>
    </lineage>
</organism>
<sequence length="105" mass="12144">MMELQQSLGLSYVFISHNMVVVERISHRVAALYLGEVIEVGTLEEIFTNPQHDYTKRLLEAVPLPDPDRRSRRREITARDQEPDPGREMFPPCEDTEGSRTRTMS</sequence>
<dbReference type="GO" id="GO:0005524">
    <property type="term" value="F:ATP binding"/>
    <property type="evidence" value="ECO:0007669"/>
    <property type="project" value="UniProtKB-KW"/>
</dbReference>
<keyword evidence="4" id="KW-0997">Cell inner membrane</keyword>
<dbReference type="RefSeq" id="WP_130801348.1">
    <property type="nucleotide sequence ID" value="NZ_JAJAEH010000024.1"/>
</dbReference>
<proteinExistence type="predicted"/>
<keyword evidence="5" id="KW-0677">Repeat</keyword>
<comment type="subcellular location">
    <subcellularLocation>
        <location evidence="1">Cell inner membrane</location>
        <topology evidence="1">Peripheral membrane protein</topology>
    </subcellularLocation>
</comment>
<accession>A0AAE4YWX2</accession>
<dbReference type="EMBL" id="WUFC01000031">
    <property type="protein sequence ID" value="NEI51768.1"/>
    <property type="molecule type" value="Genomic_DNA"/>
</dbReference>
<keyword evidence="7" id="KW-0067">ATP-binding</keyword>
<dbReference type="GO" id="GO:0015833">
    <property type="term" value="P:peptide transport"/>
    <property type="evidence" value="ECO:0007669"/>
    <property type="project" value="InterPro"/>
</dbReference>
<keyword evidence="8" id="KW-1278">Translocase</keyword>
<dbReference type="GO" id="GO:0005886">
    <property type="term" value="C:plasma membrane"/>
    <property type="evidence" value="ECO:0007669"/>
    <property type="project" value="UniProtKB-SubCell"/>
</dbReference>
<dbReference type="InterPro" id="IPR050319">
    <property type="entry name" value="ABC_transp_ATP-bind"/>
</dbReference>
<keyword evidence="3" id="KW-1003">Cell membrane</keyword>
<dbReference type="AlphaFoldDB" id="A0AAE4YWX2"/>